<dbReference type="AlphaFoldDB" id="A0A5C3KQU7"/>
<dbReference type="Pfam" id="PF17800">
    <property type="entry name" value="NPL"/>
    <property type="match status" value="1"/>
</dbReference>
<evidence type="ECO:0000313" key="3">
    <source>
        <dbReference type="EMBL" id="TFK22950.1"/>
    </source>
</evidence>
<dbReference type="EMBL" id="ML210228">
    <property type="protein sequence ID" value="TFK22950.1"/>
    <property type="molecule type" value="Genomic_DNA"/>
</dbReference>
<dbReference type="InterPro" id="IPR041232">
    <property type="entry name" value="NPL"/>
</dbReference>
<keyword evidence="4" id="KW-1185">Reference proteome</keyword>
<evidence type="ECO:0000256" key="1">
    <source>
        <dbReference type="SAM" id="MobiDB-lite"/>
    </source>
</evidence>
<feature type="domain" description="Nucleoplasmin-like" evidence="2">
    <location>
        <begin position="11"/>
        <end position="114"/>
    </location>
</feature>
<accession>A0A5C3KQU7</accession>
<evidence type="ECO:0000313" key="4">
    <source>
        <dbReference type="Proteomes" id="UP000307440"/>
    </source>
</evidence>
<sequence>MSVATIPSSDLWAFSVKPGEVCRVTPSQVMKVVMMSLLQDIIQSEDQLILYCSCLLMNSCPRNTKLISQTVLGALIPLVLEQVSFIALYLLPNMEYTFQIIGSHMTIDMTGYFIEDPCTFQGSTIILCQIKKRDLPLVGSQGLATTSTSTGEAPVTAGVKRGCEGTEETEGPEVPNGKKPNLSG</sequence>
<evidence type="ECO:0000259" key="2">
    <source>
        <dbReference type="Pfam" id="PF17800"/>
    </source>
</evidence>
<organism evidence="3 4">
    <name type="scientific">Coprinopsis marcescibilis</name>
    <name type="common">Agaric fungus</name>
    <name type="synonym">Psathyrella marcescibilis</name>
    <dbReference type="NCBI Taxonomy" id="230819"/>
    <lineage>
        <taxon>Eukaryota</taxon>
        <taxon>Fungi</taxon>
        <taxon>Dikarya</taxon>
        <taxon>Basidiomycota</taxon>
        <taxon>Agaricomycotina</taxon>
        <taxon>Agaricomycetes</taxon>
        <taxon>Agaricomycetidae</taxon>
        <taxon>Agaricales</taxon>
        <taxon>Agaricineae</taxon>
        <taxon>Psathyrellaceae</taxon>
        <taxon>Coprinopsis</taxon>
    </lineage>
</organism>
<name>A0A5C3KQU7_COPMA</name>
<proteinExistence type="predicted"/>
<feature type="region of interest" description="Disordered" evidence="1">
    <location>
        <begin position="143"/>
        <end position="184"/>
    </location>
</feature>
<protein>
    <recommendedName>
        <fullName evidence="2">Nucleoplasmin-like domain-containing protein</fullName>
    </recommendedName>
</protein>
<dbReference type="Proteomes" id="UP000307440">
    <property type="component" value="Unassembled WGS sequence"/>
</dbReference>
<gene>
    <name evidence="3" type="ORF">FA15DRAFT_705872</name>
</gene>
<reference evidence="3 4" key="1">
    <citation type="journal article" date="2019" name="Nat. Ecol. Evol.">
        <title>Megaphylogeny resolves global patterns of mushroom evolution.</title>
        <authorList>
            <person name="Varga T."/>
            <person name="Krizsan K."/>
            <person name="Foldi C."/>
            <person name="Dima B."/>
            <person name="Sanchez-Garcia M."/>
            <person name="Sanchez-Ramirez S."/>
            <person name="Szollosi G.J."/>
            <person name="Szarkandi J.G."/>
            <person name="Papp V."/>
            <person name="Albert L."/>
            <person name="Andreopoulos W."/>
            <person name="Angelini C."/>
            <person name="Antonin V."/>
            <person name="Barry K.W."/>
            <person name="Bougher N.L."/>
            <person name="Buchanan P."/>
            <person name="Buyck B."/>
            <person name="Bense V."/>
            <person name="Catcheside P."/>
            <person name="Chovatia M."/>
            <person name="Cooper J."/>
            <person name="Damon W."/>
            <person name="Desjardin D."/>
            <person name="Finy P."/>
            <person name="Geml J."/>
            <person name="Haridas S."/>
            <person name="Hughes K."/>
            <person name="Justo A."/>
            <person name="Karasinski D."/>
            <person name="Kautmanova I."/>
            <person name="Kiss B."/>
            <person name="Kocsube S."/>
            <person name="Kotiranta H."/>
            <person name="LaButti K.M."/>
            <person name="Lechner B.E."/>
            <person name="Liimatainen K."/>
            <person name="Lipzen A."/>
            <person name="Lukacs Z."/>
            <person name="Mihaltcheva S."/>
            <person name="Morgado L.N."/>
            <person name="Niskanen T."/>
            <person name="Noordeloos M.E."/>
            <person name="Ohm R.A."/>
            <person name="Ortiz-Santana B."/>
            <person name="Ovrebo C."/>
            <person name="Racz N."/>
            <person name="Riley R."/>
            <person name="Savchenko A."/>
            <person name="Shiryaev A."/>
            <person name="Soop K."/>
            <person name="Spirin V."/>
            <person name="Szebenyi C."/>
            <person name="Tomsovsky M."/>
            <person name="Tulloss R.E."/>
            <person name="Uehling J."/>
            <person name="Grigoriev I.V."/>
            <person name="Vagvolgyi C."/>
            <person name="Papp T."/>
            <person name="Martin F.M."/>
            <person name="Miettinen O."/>
            <person name="Hibbett D.S."/>
            <person name="Nagy L.G."/>
        </authorList>
    </citation>
    <scope>NUCLEOTIDE SEQUENCE [LARGE SCALE GENOMIC DNA]</scope>
    <source>
        <strain evidence="3 4">CBS 121175</strain>
    </source>
</reference>